<dbReference type="AlphaFoldDB" id="A0A9J6B2M4"/>
<evidence type="ECO:0000313" key="1">
    <source>
        <dbReference type="EMBL" id="KAG5631005.1"/>
    </source>
</evidence>
<organism evidence="1 2">
    <name type="scientific">Solanum commersonii</name>
    <name type="common">Commerson's wild potato</name>
    <name type="synonym">Commerson's nightshade</name>
    <dbReference type="NCBI Taxonomy" id="4109"/>
    <lineage>
        <taxon>Eukaryota</taxon>
        <taxon>Viridiplantae</taxon>
        <taxon>Streptophyta</taxon>
        <taxon>Embryophyta</taxon>
        <taxon>Tracheophyta</taxon>
        <taxon>Spermatophyta</taxon>
        <taxon>Magnoliopsida</taxon>
        <taxon>eudicotyledons</taxon>
        <taxon>Gunneridae</taxon>
        <taxon>Pentapetalae</taxon>
        <taxon>asterids</taxon>
        <taxon>lamiids</taxon>
        <taxon>Solanales</taxon>
        <taxon>Solanaceae</taxon>
        <taxon>Solanoideae</taxon>
        <taxon>Solaneae</taxon>
        <taxon>Solanum</taxon>
    </lineage>
</organism>
<comment type="caution">
    <text evidence="1">The sequence shown here is derived from an EMBL/GenBank/DDBJ whole genome shotgun (WGS) entry which is preliminary data.</text>
</comment>
<keyword evidence="2" id="KW-1185">Reference proteome</keyword>
<accession>A0A9J6B2M4</accession>
<evidence type="ECO:0000313" key="2">
    <source>
        <dbReference type="Proteomes" id="UP000824120"/>
    </source>
</evidence>
<reference evidence="1 2" key="1">
    <citation type="submission" date="2020-09" db="EMBL/GenBank/DDBJ databases">
        <title>De no assembly of potato wild relative species, Solanum commersonii.</title>
        <authorList>
            <person name="Cho K."/>
        </authorList>
    </citation>
    <scope>NUCLEOTIDE SEQUENCE [LARGE SCALE GENOMIC DNA]</scope>
    <source>
        <strain evidence="1">LZ3.2</strain>
        <tissue evidence="1">Leaf</tissue>
    </source>
</reference>
<name>A0A9J6B2M4_SOLCO</name>
<sequence>MGSHRLVLDEHIGLISLLRELEGGIKENILETSHHSWMLTVSEFLILLQPSILLLMEKEPCEI</sequence>
<dbReference type="Proteomes" id="UP000824120">
    <property type="component" value="Chromosome 1"/>
</dbReference>
<protein>
    <submittedName>
        <fullName evidence="1">Uncharacterized protein</fullName>
    </submittedName>
</protein>
<gene>
    <name evidence="1" type="ORF">H5410_002722</name>
</gene>
<dbReference type="EMBL" id="JACXVP010000001">
    <property type="protein sequence ID" value="KAG5631005.1"/>
    <property type="molecule type" value="Genomic_DNA"/>
</dbReference>
<proteinExistence type="predicted"/>